<keyword evidence="2" id="KW-0328">Glycosyltransferase</keyword>
<dbReference type="PANTHER" id="PTHR43685:SF2">
    <property type="entry name" value="GLYCOSYLTRANSFERASE 2-LIKE DOMAIN-CONTAINING PROTEIN"/>
    <property type="match status" value="1"/>
</dbReference>
<dbReference type="PANTHER" id="PTHR43685">
    <property type="entry name" value="GLYCOSYLTRANSFERASE"/>
    <property type="match status" value="1"/>
</dbReference>
<dbReference type="GO" id="GO:0016757">
    <property type="term" value="F:glycosyltransferase activity"/>
    <property type="evidence" value="ECO:0007669"/>
    <property type="project" value="UniProtKB-KW"/>
</dbReference>
<dbReference type="EMBL" id="JBHFNR010000149">
    <property type="protein sequence ID" value="MFB2895268.1"/>
    <property type="molecule type" value="Genomic_DNA"/>
</dbReference>
<feature type="domain" description="Glycosyltransferase 2-like prokaryotic type" evidence="1">
    <location>
        <begin position="5"/>
        <end position="251"/>
    </location>
</feature>
<proteinExistence type="predicted"/>
<dbReference type="RefSeq" id="WP_413264907.1">
    <property type="nucleotide sequence ID" value="NZ_JBHFNR010000149.1"/>
</dbReference>
<dbReference type="Gene3D" id="3.90.550.10">
    <property type="entry name" value="Spore Coat Polysaccharide Biosynthesis Protein SpsA, Chain A"/>
    <property type="match status" value="1"/>
</dbReference>
<keyword evidence="3" id="KW-1185">Reference proteome</keyword>
<reference evidence="2 3" key="1">
    <citation type="submission" date="2024-09" db="EMBL/GenBank/DDBJ databases">
        <title>Floridaenema gen nov. (Aerosakkonemataceae, Aerosakkonematales ord. nov., Cyanobacteria) from benthic tropical and subtropical fresh waters, with the description of four new species.</title>
        <authorList>
            <person name="Moretto J.A."/>
            <person name="Berthold D.E."/>
            <person name="Lefler F.W."/>
            <person name="Huang I.-S."/>
            <person name="Laughinghouse H. IV."/>
        </authorList>
    </citation>
    <scope>NUCLEOTIDE SEQUENCE [LARGE SCALE GENOMIC DNA]</scope>
    <source>
        <strain evidence="2 3">BLCC-F50</strain>
    </source>
</reference>
<organism evidence="2 3">
    <name type="scientific">Floridaenema flaviceps BLCC-F50</name>
    <dbReference type="NCBI Taxonomy" id="3153642"/>
    <lineage>
        <taxon>Bacteria</taxon>
        <taxon>Bacillati</taxon>
        <taxon>Cyanobacteriota</taxon>
        <taxon>Cyanophyceae</taxon>
        <taxon>Oscillatoriophycideae</taxon>
        <taxon>Aerosakkonematales</taxon>
        <taxon>Aerosakkonemataceae</taxon>
        <taxon>Floridanema</taxon>
        <taxon>Floridanema flaviceps</taxon>
    </lineage>
</organism>
<gene>
    <name evidence="2" type="ORF">ACE1CI_20370</name>
</gene>
<dbReference type="Pfam" id="PF10111">
    <property type="entry name" value="Glyco_tranf_2_2"/>
    <property type="match status" value="1"/>
</dbReference>
<dbReference type="InterPro" id="IPR029044">
    <property type="entry name" value="Nucleotide-diphossugar_trans"/>
</dbReference>
<dbReference type="EC" id="2.4.-.-" evidence="2"/>
<dbReference type="InterPro" id="IPR019290">
    <property type="entry name" value="GlycosylTrfase-like_prok"/>
</dbReference>
<dbReference type="SUPFAM" id="SSF53448">
    <property type="entry name" value="Nucleotide-diphospho-sugar transferases"/>
    <property type="match status" value="1"/>
</dbReference>
<accession>A0ABV4XU96</accession>
<evidence type="ECO:0000259" key="1">
    <source>
        <dbReference type="Pfam" id="PF10111"/>
    </source>
</evidence>
<keyword evidence="2" id="KW-0808">Transferase</keyword>
<comment type="caution">
    <text evidence="2">The sequence shown here is derived from an EMBL/GenBank/DDBJ whole genome shotgun (WGS) entry which is preliminary data.</text>
</comment>
<dbReference type="InterPro" id="IPR050834">
    <property type="entry name" value="Glycosyltransf_2"/>
</dbReference>
<protein>
    <submittedName>
        <fullName evidence="2">Glycosyltransferase</fullName>
        <ecNumber evidence="2">2.4.-.-</ecNumber>
    </submittedName>
</protein>
<sequence length="332" mass="37756">MPLISVIIPVYNGEATIKETIASVLNQTFKDFELIVINDGSTDSTLDVVSSIQDPRIKVFSYPNGNQAVSRNRGLSHATGEYISFIDADDLWTPDKLEAQLKALQENPQAAVAYSWTDLIDEEGNFIRGGAKIYWKGESHARLLLNDFIESGSNVLIRAEAFQEVGKFDESLPPAEDWDMWIRLAARYHYIVVPSIQVLYRVRTNSSSTNVLKMEQVSLRIIEQRYAEAPESIQHLKWYSLGNRYKYLVFKALEGLPVRQRGLTAIRLLWQAVKYDPVLLQRRIIWKVLLRIAITVILPSKLAQAVLNKFKNLTDILTLVILIRVDLVAPQT</sequence>
<evidence type="ECO:0000313" key="3">
    <source>
        <dbReference type="Proteomes" id="UP001576784"/>
    </source>
</evidence>
<name>A0ABV4XU96_9CYAN</name>
<dbReference type="Proteomes" id="UP001576784">
    <property type="component" value="Unassembled WGS sequence"/>
</dbReference>
<evidence type="ECO:0000313" key="2">
    <source>
        <dbReference type="EMBL" id="MFB2895268.1"/>
    </source>
</evidence>